<name>A0AA39T934_9AGAR</name>
<dbReference type="Proteomes" id="UP001175227">
    <property type="component" value="Unassembled WGS sequence"/>
</dbReference>
<dbReference type="EMBL" id="JAUEPR010000037">
    <property type="protein sequence ID" value="KAK0472841.1"/>
    <property type="molecule type" value="Genomic_DNA"/>
</dbReference>
<organism evidence="1 2">
    <name type="scientific">Armillaria novae-zelandiae</name>
    <dbReference type="NCBI Taxonomy" id="153914"/>
    <lineage>
        <taxon>Eukaryota</taxon>
        <taxon>Fungi</taxon>
        <taxon>Dikarya</taxon>
        <taxon>Basidiomycota</taxon>
        <taxon>Agaricomycotina</taxon>
        <taxon>Agaricomycetes</taxon>
        <taxon>Agaricomycetidae</taxon>
        <taxon>Agaricales</taxon>
        <taxon>Marasmiineae</taxon>
        <taxon>Physalacriaceae</taxon>
        <taxon>Armillaria</taxon>
    </lineage>
</organism>
<accession>A0AA39T934</accession>
<evidence type="ECO:0000313" key="2">
    <source>
        <dbReference type="Proteomes" id="UP001175227"/>
    </source>
</evidence>
<protein>
    <submittedName>
        <fullName evidence="1">Uncharacterized protein</fullName>
    </submittedName>
</protein>
<dbReference type="AlphaFoldDB" id="A0AA39T934"/>
<reference evidence="1" key="1">
    <citation type="submission" date="2023-06" db="EMBL/GenBank/DDBJ databases">
        <authorList>
            <consortium name="Lawrence Berkeley National Laboratory"/>
            <person name="Ahrendt S."/>
            <person name="Sahu N."/>
            <person name="Indic B."/>
            <person name="Wong-Bajracharya J."/>
            <person name="Merenyi Z."/>
            <person name="Ke H.-M."/>
            <person name="Monk M."/>
            <person name="Kocsube S."/>
            <person name="Drula E."/>
            <person name="Lipzen A."/>
            <person name="Balint B."/>
            <person name="Henrissat B."/>
            <person name="Andreopoulos B."/>
            <person name="Martin F.M."/>
            <person name="Harder C.B."/>
            <person name="Rigling D."/>
            <person name="Ford K.L."/>
            <person name="Foster G.D."/>
            <person name="Pangilinan J."/>
            <person name="Papanicolaou A."/>
            <person name="Barry K."/>
            <person name="LaButti K."/>
            <person name="Viragh M."/>
            <person name="Koriabine M."/>
            <person name="Yan M."/>
            <person name="Riley R."/>
            <person name="Champramary S."/>
            <person name="Plett K.L."/>
            <person name="Tsai I.J."/>
            <person name="Slot J."/>
            <person name="Sipos G."/>
            <person name="Plett J."/>
            <person name="Nagy L.G."/>
            <person name="Grigoriev I.V."/>
        </authorList>
    </citation>
    <scope>NUCLEOTIDE SEQUENCE</scope>
    <source>
        <strain evidence="1">ICMP 16352</strain>
    </source>
</reference>
<keyword evidence="2" id="KW-1185">Reference proteome</keyword>
<comment type="caution">
    <text evidence="1">The sequence shown here is derived from an EMBL/GenBank/DDBJ whole genome shotgun (WGS) entry which is preliminary data.</text>
</comment>
<proteinExistence type="predicted"/>
<gene>
    <name evidence="1" type="ORF">IW261DRAFT_1343144</name>
</gene>
<evidence type="ECO:0000313" key="1">
    <source>
        <dbReference type="EMBL" id="KAK0472841.1"/>
    </source>
</evidence>
<sequence>LDQSLLSIDKFLQWLRALCTIMIARNDWLKAVGYVKQAVRVIEGSVGGDEVSGSWFMVSWCLLTPPPPSPPPSSLALPHGRVFLIIEYSI</sequence>
<feature type="non-terminal residue" evidence="1">
    <location>
        <position position="1"/>
    </location>
</feature>